<evidence type="ECO:0000313" key="3">
    <source>
        <dbReference type="EMBL" id="AGK57044.1"/>
    </source>
</evidence>
<keyword evidence="4" id="KW-1185">Reference proteome</keyword>
<evidence type="ECO:0000313" key="4">
    <source>
        <dbReference type="Proteomes" id="UP000005952"/>
    </source>
</evidence>
<feature type="compositionally biased region" description="Polar residues" evidence="1">
    <location>
        <begin position="94"/>
        <end position="103"/>
    </location>
</feature>
<feature type="domain" description="Multi-ubiquitin" evidence="2">
    <location>
        <begin position="26"/>
        <end position="95"/>
    </location>
</feature>
<organism evidence="3 4">
    <name type="scientific">Hyphomicrobium denitrificans 1NES1</name>
    <dbReference type="NCBI Taxonomy" id="670307"/>
    <lineage>
        <taxon>Bacteria</taxon>
        <taxon>Pseudomonadati</taxon>
        <taxon>Pseudomonadota</taxon>
        <taxon>Alphaproteobacteria</taxon>
        <taxon>Hyphomicrobiales</taxon>
        <taxon>Hyphomicrobiaceae</taxon>
        <taxon>Hyphomicrobium</taxon>
    </lineage>
</organism>
<reference evidence="3 4" key="1">
    <citation type="journal article" date="2013" name="Genome Announc.">
        <title>Genome sequences for three denitrifying bacterial strains isolated from a uranium- and nitrate-contaminated subsurface environment.</title>
        <authorList>
            <person name="Venkatramanan R."/>
            <person name="Prakash O."/>
            <person name="Woyke T."/>
            <person name="Chain P."/>
            <person name="Goodwin L.A."/>
            <person name="Watson D."/>
            <person name="Brooks S."/>
            <person name="Kostka J.E."/>
            <person name="Green S.J."/>
        </authorList>
    </citation>
    <scope>NUCLEOTIDE SEQUENCE [LARGE SCALE GENOMIC DNA]</scope>
    <source>
        <strain evidence="3 4">1NES1</strain>
    </source>
</reference>
<sequence length="103" mass="11267">MSRSSLPPVAALLDRGKTMAEKHESKLIINKKEYEWPQRVITGTEIKVLANSPADWVVNEIVPGPGGDPEISNDQKVDLDQQSEPKGIKRFTTRKATTSPGAA</sequence>
<dbReference type="InterPro" id="IPR027802">
    <property type="entry name" value="Multi-ubiquitin_dom"/>
</dbReference>
<dbReference type="STRING" id="670307.HYPDE_26818"/>
<accession>N0B0S6</accession>
<dbReference type="EMBL" id="CP005587">
    <property type="protein sequence ID" value="AGK57044.1"/>
    <property type="molecule type" value="Genomic_DNA"/>
</dbReference>
<dbReference type="OrthoDB" id="8482031at2"/>
<name>N0B0S6_9HYPH</name>
<dbReference type="HOGENOM" id="CLU_2259935_0_0_5"/>
<dbReference type="KEGG" id="hdt:HYPDE_26818"/>
<dbReference type="Proteomes" id="UP000005952">
    <property type="component" value="Chromosome"/>
</dbReference>
<evidence type="ECO:0000256" key="1">
    <source>
        <dbReference type="SAM" id="MobiDB-lite"/>
    </source>
</evidence>
<gene>
    <name evidence="3" type="ORF">HYPDE_26818</name>
</gene>
<protein>
    <recommendedName>
        <fullName evidence="2">Multi-ubiquitin domain-containing protein</fullName>
    </recommendedName>
</protein>
<evidence type="ECO:0000259" key="2">
    <source>
        <dbReference type="Pfam" id="PF14452"/>
    </source>
</evidence>
<feature type="region of interest" description="Disordered" evidence="1">
    <location>
        <begin position="64"/>
        <end position="103"/>
    </location>
</feature>
<dbReference type="Pfam" id="PF14452">
    <property type="entry name" value="Multi_ubiq"/>
    <property type="match status" value="1"/>
</dbReference>
<proteinExistence type="predicted"/>
<dbReference type="AlphaFoldDB" id="N0B0S6"/>